<evidence type="ECO:0000313" key="4">
    <source>
        <dbReference type="EMBL" id="MEY8244499.1"/>
    </source>
</evidence>
<feature type="signal peptide" evidence="2">
    <location>
        <begin position="1"/>
        <end position="27"/>
    </location>
</feature>
<dbReference type="Proteomes" id="UP001565200">
    <property type="component" value="Unassembled WGS sequence"/>
</dbReference>
<dbReference type="PANTHER" id="PTHR22901">
    <property type="entry name" value="SIALATE O-ACETYLESTERASE"/>
    <property type="match status" value="1"/>
</dbReference>
<keyword evidence="2" id="KW-0732">Signal</keyword>
<evidence type="ECO:0000313" key="5">
    <source>
        <dbReference type="Proteomes" id="UP001565200"/>
    </source>
</evidence>
<evidence type="ECO:0000256" key="2">
    <source>
        <dbReference type="SAM" id="SignalP"/>
    </source>
</evidence>
<evidence type="ECO:0000256" key="1">
    <source>
        <dbReference type="ARBA" id="ARBA00022801"/>
    </source>
</evidence>
<dbReference type="InterPro" id="IPR005181">
    <property type="entry name" value="SASA"/>
</dbReference>
<dbReference type="InterPro" id="IPR039329">
    <property type="entry name" value="SIAE"/>
</dbReference>
<feature type="domain" description="Sialate O-acetylesterase" evidence="3">
    <location>
        <begin position="114"/>
        <end position="370"/>
    </location>
</feature>
<keyword evidence="1" id="KW-0378">Hydrolase</keyword>
<dbReference type="PANTHER" id="PTHR22901:SF0">
    <property type="entry name" value="SIALATE O-ACETYLESTERASE"/>
    <property type="match status" value="1"/>
</dbReference>
<sequence length="486" mass="53732">MTDKTNIIRRFLAGGMAVAMTALISHAEIALPDIISNNMVLQQQSDARLWGWSSPGAVITVIPGWDGRTYTVKADRNGRWDVAVATTDAGYTPHTLSISGDGSDIKLENILIGEVWFCSGQSNMEMPLNGFWCQPVENAGRAIAYAGRYPGVRVATVERKGEYEPQTAAAGKWKESKPENAGDFSATAYFFARSLNDILGVPVGVINCSLGGSRVEGWMPKWKLDTYPDCDVAKEKATPDSVLHLWERINIMYNAMLHPIAGYTVKGFLWNQGEANVGAHADYPQRLADMVKIWRDEWNQGELPFYFVEIPAWSYGNPDGSIAALLRESQHKAAAMIPSSGCISTTDLIYPHEINDIHGSKKEEIGERLAFMAAAKTYGLTGVPCDYPRYKSVELQGKRAVIHLDNVVNGLTPNAELEGFEVAGEDRVFHPAKAKELWYCHAIEVTSDDVDDIKAVRYCFKNFSIGGIHNHVGLPLVPFRTDNWNE</sequence>
<evidence type="ECO:0000259" key="3">
    <source>
        <dbReference type="Pfam" id="PF03629"/>
    </source>
</evidence>
<dbReference type="RefSeq" id="WP_235897897.1">
    <property type="nucleotide sequence ID" value="NZ_JBCLPP010000005.1"/>
</dbReference>
<dbReference type="Pfam" id="PF03629">
    <property type="entry name" value="SASA"/>
    <property type="match status" value="1"/>
</dbReference>
<comment type="caution">
    <text evidence="4">The sequence shown here is derived from an EMBL/GenBank/DDBJ whole genome shotgun (WGS) entry which is preliminary data.</text>
</comment>
<organism evidence="4 5">
    <name type="scientific">Heminiphilus faecis</name>
    <dbReference type="NCBI Taxonomy" id="2601703"/>
    <lineage>
        <taxon>Bacteria</taxon>
        <taxon>Pseudomonadati</taxon>
        <taxon>Bacteroidota</taxon>
        <taxon>Bacteroidia</taxon>
        <taxon>Bacteroidales</taxon>
        <taxon>Muribaculaceae</taxon>
        <taxon>Heminiphilus</taxon>
    </lineage>
</organism>
<dbReference type="InterPro" id="IPR036514">
    <property type="entry name" value="SGNH_hydro_sf"/>
</dbReference>
<gene>
    <name evidence="4" type="ORF">AAK873_02565</name>
</gene>
<feature type="chain" id="PRO_5045729227" evidence="2">
    <location>
        <begin position="28"/>
        <end position="486"/>
    </location>
</feature>
<protein>
    <submittedName>
        <fullName evidence="4">Sialate O-acetylesterase</fullName>
    </submittedName>
</protein>
<keyword evidence="5" id="KW-1185">Reference proteome</keyword>
<dbReference type="EMBL" id="JBCLPP010000005">
    <property type="protein sequence ID" value="MEY8244499.1"/>
    <property type="molecule type" value="Genomic_DNA"/>
</dbReference>
<accession>A0ABV4CSY1</accession>
<proteinExistence type="predicted"/>
<dbReference type="SUPFAM" id="SSF52266">
    <property type="entry name" value="SGNH hydrolase"/>
    <property type="match status" value="1"/>
</dbReference>
<name>A0ABV4CSY1_9BACT</name>
<dbReference type="Gene3D" id="3.40.50.1110">
    <property type="entry name" value="SGNH hydrolase"/>
    <property type="match status" value="1"/>
</dbReference>
<reference evidence="4 5" key="1">
    <citation type="submission" date="2024-03" db="EMBL/GenBank/DDBJ databases">
        <title>Mouse gut bacterial collection (mGBC) of GemPharmatech.</title>
        <authorList>
            <person name="He Y."/>
            <person name="Dong L."/>
            <person name="Wu D."/>
            <person name="Gao X."/>
            <person name="Lin Z."/>
        </authorList>
    </citation>
    <scope>NUCLEOTIDE SEQUENCE [LARGE SCALE GENOMIC DNA]</scope>
    <source>
        <strain evidence="4 5">54-13</strain>
    </source>
</reference>